<reference evidence="1" key="1">
    <citation type="submission" date="2022-02" db="EMBL/GenBank/DDBJ databases">
        <title>Corynebacterium sp. from urogenital microbiome.</title>
        <authorList>
            <person name="Cappelli E.A."/>
            <person name="Ribeiro T.G."/>
            <person name="Peixe L."/>
        </authorList>
    </citation>
    <scope>NUCLEOTIDE SEQUENCE</scope>
    <source>
        <strain evidence="1">C8Ua_172</strain>
    </source>
</reference>
<dbReference type="AlphaFoldDB" id="A0A9X3LRV1"/>
<comment type="caution">
    <text evidence="1">The sequence shown here is derived from an EMBL/GenBank/DDBJ whole genome shotgun (WGS) entry which is preliminary data.</text>
</comment>
<organism evidence="1 2">
    <name type="scientific">Corynebacterium meitnerae</name>
    <dbReference type="NCBI Taxonomy" id="2913498"/>
    <lineage>
        <taxon>Bacteria</taxon>
        <taxon>Bacillati</taxon>
        <taxon>Actinomycetota</taxon>
        <taxon>Actinomycetes</taxon>
        <taxon>Mycobacteriales</taxon>
        <taxon>Corynebacteriaceae</taxon>
        <taxon>Corynebacterium</taxon>
    </lineage>
</organism>
<dbReference type="Pfam" id="PF12079">
    <property type="entry name" value="DUF3558"/>
    <property type="match status" value="1"/>
</dbReference>
<evidence type="ECO:0000313" key="1">
    <source>
        <dbReference type="EMBL" id="MCZ9293097.1"/>
    </source>
</evidence>
<dbReference type="EMBL" id="JAKMUS010000001">
    <property type="protein sequence ID" value="MCZ9293097.1"/>
    <property type="molecule type" value="Genomic_DNA"/>
</dbReference>
<sequence length="214" mass="22636">MKHRSFSFITGVMLVTTLTGCSLVPYETNNTAELAEPMATIEAADKAHESNDLNESIDSDAPAFHFASGDLPLGDFDYEAIKDNLFDPCKEISAEEFATVGFSTVGSQSLSDGGKVGCGLVGGDVHKGYAVGSTPVTRDQLERDEGAIISRSASGIVPGLLTYQGVGATGFSCVAAVDTVRGQFSVAVNQDFEPRSFDALCESAVQIMEDLYRI</sequence>
<dbReference type="Proteomes" id="UP001146468">
    <property type="component" value="Unassembled WGS sequence"/>
</dbReference>
<accession>A0A9X3LRV1</accession>
<protein>
    <submittedName>
        <fullName evidence="1">DUF3558 domain-containing protein</fullName>
    </submittedName>
</protein>
<evidence type="ECO:0000313" key="2">
    <source>
        <dbReference type="Proteomes" id="UP001146468"/>
    </source>
</evidence>
<keyword evidence="2" id="KW-1185">Reference proteome</keyword>
<dbReference type="RefSeq" id="WP_269964550.1">
    <property type="nucleotide sequence ID" value="NZ_JAKMUS010000001.1"/>
</dbReference>
<proteinExistence type="predicted"/>
<name>A0A9X3LRV1_9CORY</name>
<dbReference type="PROSITE" id="PS51257">
    <property type="entry name" value="PROKAR_LIPOPROTEIN"/>
    <property type="match status" value="1"/>
</dbReference>
<gene>
    <name evidence="1" type="ORF">L8U60_01170</name>
</gene>
<dbReference type="InterPro" id="IPR024520">
    <property type="entry name" value="DUF3558"/>
</dbReference>